<name>A0A0J6EJC1_9BACI</name>
<feature type="domain" description="Glycosyltransferase 2-like" evidence="4">
    <location>
        <begin position="6"/>
        <end position="171"/>
    </location>
</feature>
<dbReference type="InterPro" id="IPR029044">
    <property type="entry name" value="Nucleotide-diphossugar_trans"/>
</dbReference>
<dbReference type="EC" id="2.4.-.-" evidence="6"/>
<dbReference type="SUPFAM" id="SSF53448">
    <property type="entry name" value="Nucleotide-diphospho-sugar transferases"/>
    <property type="match status" value="1"/>
</dbReference>
<reference evidence="6 8" key="3">
    <citation type="submission" date="2023-03" db="EMBL/GenBank/DDBJ databases">
        <title>Agriculturally important microbes genome sequencing.</title>
        <authorList>
            <person name="Dunlap C."/>
        </authorList>
    </citation>
    <scope>NUCLEOTIDE SEQUENCE [LARGE SCALE GENOMIC DNA]</scope>
    <source>
        <strain evidence="6 8">CBP-3203</strain>
    </source>
</reference>
<evidence type="ECO:0000313" key="8">
    <source>
        <dbReference type="Proteomes" id="UP001341297"/>
    </source>
</evidence>
<dbReference type="OrthoDB" id="396512at2"/>
<gene>
    <name evidence="5" type="ORF">AB447_208150</name>
    <name evidence="6" type="ORF">P8828_00435</name>
</gene>
<dbReference type="AlphaFoldDB" id="A0A0J6EJC1"/>
<accession>A0A0J6EM65</accession>
<protein>
    <submittedName>
        <fullName evidence="5">Glycosyltransferase</fullName>
        <ecNumber evidence="6">2.4.-.-</ecNumber>
    </submittedName>
</protein>
<dbReference type="Pfam" id="PF00535">
    <property type="entry name" value="Glycos_transf_2"/>
    <property type="match status" value="1"/>
</dbReference>
<dbReference type="RefSeq" id="WP_048354352.1">
    <property type="nucleotide sequence ID" value="NZ_CP023481.1"/>
</dbReference>
<keyword evidence="3 5" id="KW-0808">Transferase</keyword>
<evidence type="ECO:0000256" key="2">
    <source>
        <dbReference type="ARBA" id="ARBA00022676"/>
    </source>
</evidence>
<reference evidence="5 7" key="1">
    <citation type="journal article" date="2015" name="Int. J. Syst. Evol. Microbiol.">
        <title>Bacillus glycinifermentans sp. nov., isolated from fermented soybean paste.</title>
        <authorList>
            <person name="Kim S.J."/>
            <person name="Dunlap C.A."/>
            <person name="Kwon S.W."/>
            <person name="Rooney A.P."/>
        </authorList>
    </citation>
    <scope>NUCLEOTIDE SEQUENCE [LARGE SCALE GENOMIC DNA]</scope>
    <source>
        <strain evidence="5 7">GO-13</strain>
    </source>
</reference>
<dbReference type="GO" id="GO:0016757">
    <property type="term" value="F:glycosyltransferase activity"/>
    <property type="evidence" value="ECO:0007669"/>
    <property type="project" value="UniProtKB-KW"/>
</dbReference>
<dbReference type="STRING" id="1664069.BGLY_4079"/>
<sequence>MKPFVSIIVPMYNVEAYIEECVNSLLKQTLRNIEIILVDDGSPDRSGDIARRYCDQDARVKVIHKKNGGLSSARNAGLHAATGEYVGFVDGDDFVSPAMFENMYAAAKEDDLDIVMCGYHRHSDKGNEYVPPTLPAGRLLLGWDIKHELRRAHETRFIWYVWRNLYRRDLLKHNELYFYEDIRFAEDSPFNLYAFYAAKRVKAVDEGYYMYRCNPESLTELPFKPYMDDSLIRQYRAKKRFYETFQMFEECAEDLQTYMCKHQIPMLLANACAERKPSKQVRRHIKDILSYRMVQSSVEKTSLRNKKLLLGQRIVLLLCKLHVPILLELFFKRNLPSKG</sequence>
<dbReference type="EMBL" id="LECW02000067">
    <property type="protein sequence ID" value="KRT88360.1"/>
    <property type="molecule type" value="Genomic_DNA"/>
</dbReference>
<comment type="similarity">
    <text evidence="1">Belongs to the glycosyltransferase 2 family.</text>
</comment>
<evidence type="ECO:0000256" key="1">
    <source>
        <dbReference type="ARBA" id="ARBA00006739"/>
    </source>
</evidence>
<dbReference type="Proteomes" id="UP001341297">
    <property type="component" value="Unassembled WGS sequence"/>
</dbReference>
<dbReference type="CDD" id="cd00761">
    <property type="entry name" value="Glyco_tranf_GTA_type"/>
    <property type="match status" value="1"/>
</dbReference>
<dbReference type="Gene3D" id="3.90.550.10">
    <property type="entry name" value="Spore Coat Polysaccharide Biosynthesis Protein SpsA, Chain A"/>
    <property type="match status" value="1"/>
</dbReference>
<evidence type="ECO:0000313" key="7">
    <source>
        <dbReference type="Proteomes" id="UP000036168"/>
    </source>
</evidence>
<accession>A0A0J6EJC1</accession>
<dbReference type="PANTHER" id="PTHR22916:SF51">
    <property type="entry name" value="GLYCOSYLTRANSFERASE EPSH-RELATED"/>
    <property type="match status" value="1"/>
</dbReference>
<evidence type="ECO:0000313" key="6">
    <source>
        <dbReference type="EMBL" id="MEC0483328.1"/>
    </source>
</evidence>
<dbReference type="PANTHER" id="PTHR22916">
    <property type="entry name" value="GLYCOSYLTRANSFERASE"/>
    <property type="match status" value="1"/>
</dbReference>
<evidence type="ECO:0000256" key="3">
    <source>
        <dbReference type="ARBA" id="ARBA00022679"/>
    </source>
</evidence>
<keyword evidence="8" id="KW-1185">Reference proteome</keyword>
<comment type="caution">
    <text evidence="5">The sequence shown here is derived from an EMBL/GenBank/DDBJ whole genome shotgun (WGS) entry which is preliminary data.</text>
</comment>
<proteinExistence type="inferred from homology"/>
<dbReference type="InterPro" id="IPR001173">
    <property type="entry name" value="Glyco_trans_2-like"/>
</dbReference>
<keyword evidence="2 6" id="KW-0328">Glycosyltransferase</keyword>
<dbReference type="Proteomes" id="UP000036168">
    <property type="component" value="Unassembled WGS sequence"/>
</dbReference>
<evidence type="ECO:0000313" key="5">
    <source>
        <dbReference type="EMBL" id="KRT88360.1"/>
    </source>
</evidence>
<reference evidence="5" key="2">
    <citation type="submission" date="2015-10" db="EMBL/GenBank/DDBJ databases">
        <authorList>
            <person name="Gilbert D.G."/>
        </authorList>
    </citation>
    <scope>NUCLEOTIDE SEQUENCE</scope>
    <source>
        <strain evidence="5">GO-13</strain>
    </source>
</reference>
<dbReference type="PATRIC" id="fig|1664069.3.peg.3456"/>
<dbReference type="EMBL" id="JARRTL010000003">
    <property type="protein sequence ID" value="MEC0483328.1"/>
    <property type="molecule type" value="Genomic_DNA"/>
</dbReference>
<organism evidence="5 7">
    <name type="scientific">Bacillus glycinifermentans</name>
    <dbReference type="NCBI Taxonomy" id="1664069"/>
    <lineage>
        <taxon>Bacteria</taxon>
        <taxon>Bacillati</taxon>
        <taxon>Bacillota</taxon>
        <taxon>Bacilli</taxon>
        <taxon>Bacillales</taxon>
        <taxon>Bacillaceae</taxon>
        <taxon>Bacillus</taxon>
    </lineage>
</organism>
<evidence type="ECO:0000259" key="4">
    <source>
        <dbReference type="Pfam" id="PF00535"/>
    </source>
</evidence>